<dbReference type="Pfam" id="PF17801">
    <property type="entry name" value="Melibiase_C"/>
    <property type="match status" value="1"/>
</dbReference>
<dbReference type="GO" id="GO:0005975">
    <property type="term" value="P:carbohydrate metabolic process"/>
    <property type="evidence" value="ECO:0007669"/>
    <property type="project" value="InterPro"/>
</dbReference>
<dbReference type="EC" id="3.2.1.22" evidence="5"/>
<dbReference type="PANTHER" id="PTHR11452">
    <property type="entry name" value="ALPHA-GALACTOSIDASE/ALPHA-N-ACETYLGALACTOSAMINIDASE"/>
    <property type="match status" value="1"/>
</dbReference>
<accession>A0A934VML7</accession>
<evidence type="ECO:0000259" key="6">
    <source>
        <dbReference type="Pfam" id="PF17801"/>
    </source>
</evidence>
<organism evidence="7 8">
    <name type="scientific">Pelagicoccus mobilis</name>
    <dbReference type="NCBI Taxonomy" id="415221"/>
    <lineage>
        <taxon>Bacteria</taxon>
        <taxon>Pseudomonadati</taxon>
        <taxon>Verrucomicrobiota</taxon>
        <taxon>Opitutia</taxon>
        <taxon>Puniceicoccales</taxon>
        <taxon>Pelagicoccaceae</taxon>
        <taxon>Pelagicoccus</taxon>
    </lineage>
</organism>
<dbReference type="PRINTS" id="PR00740">
    <property type="entry name" value="GLHYDRLASE27"/>
</dbReference>
<feature type="domain" description="Alpha galactosidase C-terminal" evidence="6">
    <location>
        <begin position="452"/>
        <end position="524"/>
    </location>
</feature>
<dbReference type="Gene3D" id="2.60.40.1180">
    <property type="entry name" value="Golgi alpha-mannosidase II"/>
    <property type="match status" value="1"/>
</dbReference>
<keyword evidence="3 5" id="KW-0378">Hydrolase</keyword>
<gene>
    <name evidence="7" type="ORF">JIN87_00485</name>
</gene>
<proteinExistence type="inferred from homology"/>
<dbReference type="InterPro" id="IPR013785">
    <property type="entry name" value="Aldolase_TIM"/>
</dbReference>
<comment type="caution">
    <text evidence="7">The sequence shown here is derived from an EMBL/GenBank/DDBJ whole genome shotgun (WGS) entry which is preliminary data.</text>
</comment>
<protein>
    <recommendedName>
        <fullName evidence="5">Alpha-galactosidase</fullName>
        <ecNumber evidence="5">3.2.1.22</ecNumber>
    </recommendedName>
    <alternativeName>
        <fullName evidence="5">Melibiase</fullName>
    </alternativeName>
</protein>
<dbReference type="InterPro" id="IPR013780">
    <property type="entry name" value="Glyco_hydro_b"/>
</dbReference>
<comment type="similarity">
    <text evidence="1 5">Belongs to the glycosyl hydrolase 27 family.</text>
</comment>
<dbReference type="Pfam" id="PF16499">
    <property type="entry name" value="Melibiase_2"/>
    <property type="match status" value="2"/>
</dbReference>
<reference evidence="7" key="1">
    <citation type="submission" date="2021-01" db="EMBL/GenBank/DDBJ databases">
        <title>Modified the classification status of verrucomicrobia.</title>
        <authorList>
            <person name="Feng X."/>
        </authorList>
    </citation>
    <scope>NUCLEOTIDE SEQUENCE</scope>
    <source>
        <strain evidence="7">KCTC 13126</strain>
    </source>
</reference>
<dbReference type="EMBL" id="JAENIL010000001">
    <property type="protein sequence ID" value="MBK1875317.1"/>
    <property type="molecule type" value="Genomic_DNA"/>
</dbReference>
<evidence type="ECO:0000313" key="7">
    <source>
        <dbReference type="EMBL" id="MBK1875317.1"/>
    </source>
</evidence>
<keyword evidence="5" id="KW-1015">Disulfide bond</keyword>
<evidence type="ECO:0000256" key="1">
    <source>
        <dbReference type="ARBA" id="ARBA00009743"/>
    </source>
</evidence>
<evidence type="ECO:0000256" key="4">
    <source>
        <dbReference type="ARBA" id="ARBA00023295"/>
    </source>
</evidence>
<dbReference type="Proteomes" id="UP000617628">
    <property type="component" value="Unassembled WGS sequence"/>
</dbReference>
<dbReference type="Pfam" id="PF05345">
    <property type="entry name" value="He_PIG"/>
    <property type="match status" value="1"/>
</dbReference>
<dbReference type="Gene3D" id="2.60.40.10">
    <property type="entry name" value="Immunoglobulins"/>
    <property type="match status" value="1"/>
</dbReference>
<dbReference type="SUPFAM" id="SSF51445">
    <property type="entry name" value="(Trans)glycosidases"/>
    <property type="match status" value="1"/>
</dbReference>
<dbReference type="InterPro" id="IPR013783">
    <property type="entry name" value="Ig-like_fold"/>
</dbReference>
<dbReference type="InterPro" id="IPR017853">
    <property type="entry name" value="GH"/>
</dbReference>
<keyword evidence="8" id="KW-1185">Reference proteome</keyword>
<dbReference type="PANTHER" id="PTHR11452:SF75">
    <property type="entry name" value="ALPHA-GALACTOSIDASE MEL1"/>
    <property type="match status" value="1"/>
</dbReference>
<dbReference type="InterPro" id="IPR041233">
    <property type="entry name" value="Melibiase_C"/>
</dbReference>
<evidence type="ECO:0000313" key="8">
    <source>
        <dbReference type="Proteomes" id="UP000617628"/>
    </source>
</evidence>
<name>A0A934VML7_9BACT</name>
<sequence>MAADQTGLAPLRHLQAEGIAIYDPSVGEGLYILTPESPKEPRIHGPAVFGVRPKAPFLYKIPATGAGDKCYSVDWLPAGLAIDGKTGVISGCILNTSEATYQLRLSVESEFGVAEKALRVEVGPNICLTPPLGWNSWNCWGPRVSGEKVLQAARAMANSGLADFGWSYINIDDGWQGIRGGDWNGIQPDPSKFEDMAELCEEIHGLGLKVGIYSSPWVTTYAGYVGGSSDSPDGVWTEETCSGPRGGKRNYFWRMGAFSFEHCDAKQWAEWGIDYLKYDWRPNDEMHTQQMADALKECGRDIVYSLSNAAPLEHATLFAKEVHCWRTTGDLKDRWNEDGPNLNLYQVWENHRAWLDTGDAAGPGHFPDADMLVVGDVVENPRLDEPRPTRLTADEQYTHISLWALWASPMLIGCTMESMDPFTMNLLANSEVLAVHQDETALPGKTVYKLDGIEVIVKELVDGRKAVGIFNTAEEATVFRLDWRLIGLEGEVTVFDLWRHEEVGLFKGSFAVNVRAHGVCLVRVG</sequence>
<dbReference type="AlphaFoldDB" id="A0A934VML7"/>
<keyword evidence="4 5" id="KW-0326">Glycosidase</keyword>
<dbReference type="InterPro" id="IPR002241">
    <property type="entry name" value="Glyco_hydro_27"/>
</dbReference>
<dbReference type="RefSeq" id="WP_200353532.1">
    <property type="nucleotide sequence ID" value="NZ_JAENIL010000001.1"/>
</dbReference>
<dbReference type="SUPFAM" id="SSF51011">
    <property type="entry name" value="Glycosyl hydrolase domain"/>
    <property type="match status" value="1"/>
</dbReference>
<comment type="catalytic activity">
    <reaction evidence="5">
        <text>Hydrolysis of terminal, non-reducing alpha-D-galactose residues in alpha-D-galactosides, including galactose oligosaccharides, galactomannans and galactolipids.</text>
        <dbReference type="EC" id="3.2.1.22"/>
    </reaction>
</comment>
<dbReference type="CDD" id="cd14792">
    <property type="entry name" value="GH27"/>
    <property type="match status" value="1"/>
</dbReference>
<evidence type="ECO:0000256" key="5">
    <source>
        <dbReference type="RuleBase" id="RU361168"/>
    </source>
</evidence>
<evidence type="ECO:0000256" key="2">
    <source>
        <dbReference type="ARBA" id="ARBA00022729"/>
    </source>
</evidence>
<dbReference type="GO" id="GO:0004557">
    <property type="term" value="F:alpha-galactosidase activity"/>
    <property type="evidence" value="ECO:0007669"/>
    <property type="project" value="UniProtKB-EC"/>
</dbReference>
<evidence type="ECO:0000256" key="3">
    <source>
        <dbReference type="ARBA" id="ARBA00022801"/>
    </source>
</evidence>
<dbReference type="Gene3D" id="3.20.20.70">
    <property type="entry name" value="Aldolase class I"/>
    <property type="match status" value="1"/>
</dbReference>
<keyword evidence="2" id="KW-0732">Signal</keyword>